<dbReference type="EMBL" id="FORH01000002">
    <property type="protein sequence ID" value="SFJ17147.1"/>
    <property type="molecule type" value="Genomic_DNA"/>
</dbReference>
<dbReference type="STRING" id="588602.SAMN04487991_1580"/>
<dbReference type="GO" id="GO:0006417">
    <property type="term" value="P:regulation of translation"/>
    <property type="evidence" value="ECO:0007669"/>
    <property type="project" value="TreeGrafter"/>
</dbReference>
<dbReference type="RefSeq" id="WP_090059740.1">
    <property type="nucleotide sequence ID" value="NZ_FORH01000002.1"/>
</dbReference>
<feature type="transmembrane region" description="Helical" evidence="1">
    <location>
        <begin position="99"/>
        <end position="118"/>
    </location>
</feature>
<dbReference type="OrthoDB" id="9816387at2"/>
<keyword evidence="1" id="KW-0812">Transmembrane</keyword>
<evidence type="ECO:0000259" key="2">
    <source>
        <dbReference type="Pfam" id="PF10099"/>
    </source>
</evidence>
<name>A0A1I3P741_9RHOB</name>
<sequence length="235" mass="24604">MSDVHDEMPPDESLAAEYALGLLEGAEKSAFEARLASEPALVARLRVWEAHFASLAEDITPEDPPARLKLAIEAALFEASDQARLGLWARLRSRIAPGLALGGGLVAAALVLAVWLGVGAPRQVENPALYTVEMAATEGFDLRIRATYHQDGTVSLDREAGATPSGRVLELWLIFDGEAPISLGVMPESGPMVVSTAYAERMAGALFAITDEPPGGAPGGVPTGDLRAAGPLEAI</sequence>
<evidence type="ECO:0000313" key="3">
    <source>
        <dbReference type="EMBL" id="SFJ17147.1"/>
    </source>
</evidence>
<protein>
    <submittedName>
        <fullName evidence="3">Anti-sigma-K factor RskA</fullName>
    </submittedName>
</protein>
<organism evidence="3 4">
    <name type="scientific">Celeribacter neptunius</name>
    <dbReference type="NCBI Taxonomy" id="588602"/>
    <lineage>
        <taxon>Bacteria</taxon>
        <taxon>Pseudomonadati</taxon>
        <taxon>Pseudomonadota</taxon>
        <taxon>Alphaproteobacteria</taxon>
        <taxon>Rhodobacterales</taxon>
        <taxon>Roseobacteraceae</taxon>
        <taxon>Celeribacter</taxon>
    </lineage>
</organism>
<dbReference type="GO" id="GO:0005886">
    <property type="term" value="C:plasma membrane"/>
    <property type="evidence" value="ECO:0007669"/>
    <property type="project" value="InterPro"/>
</dbReference>
<accession>A0A1I3P741</accession>
<feature type="domain" description="Anti-sigma K factor RskA C-terminal" evidence="2">
    <location>
        <begin position="105"/>
        <end position="225"/>
    </location>
</feature>
<dbReference type="InterPro" id="IPR051474">
    <property type="entry name" value="Anti-sigma-K/W_factor"/>
</dbReference>
<dbReference type="Pfam" id="PF10099">
    <property type="entry name" value="RskA_C"/>
    <property type="match status" value="1"/>
</dbReference>
<dbReference type="GO" id="GO:0016989">
    <property type="term" value="F:sigma factor antagonist activity"/>
    <property type="evidence" value="ECO:0007669"/>
    <property type="project" value="TreeGrafter"/>
</dbReference>
<proteinExistence type="predicted"/>
<evidence type="ECO:0000313" key="4">
    <source>
        <dbReference type="Proteomes" id="UP000199630"/>
    </source>
</evidence>
<dbReference type="AlphaFoldDB" id="A0A1I3P741"/>
<keyword evidence="4" id="KW-1185">Reference proteome</keyword>
<dbReference type="Proteomes" id="UP000199630">
    <property type="component" value="Unassembled WGS sequence"/>
</dbReference>
<keyword evidence="1" id="KW-1133">Transmembrane helix</keyword>
<gene>
    <name evidence="3" type="ORF">SAMN04487991_1580</name>
</gene>
<keyword evidence="1" id="KW-0472">Membrane</keyword>
<reference evidence="4" key="1">
    <citation type="submission" date="2016-10" db="EMBL/GenBank/DDBJ databases">
        <authorList>
            <person name="Varghese N."/>
            <person name="Submissions S."/>
        </authorList>
    </citation>
    <scope>NUCLEOTIDE SEQUENCE [LARGE SCALE GENOMIC DNA]</scope>
    <source>
        <strain evidence="4">DSM 26471</strain>
    </source>
</reference>
<dbReference type="PANTHER" id="PTHR37461:SF1">
    <property type="entry name" value="ANTI-SIGMA-K FACTOR RSKA"/>
    <property type="match status" value="1"/>
</dbReference>
<dbReference type="PANTHER" id="PTHR37461">
    <property type="entry name" value="ANTI-SIGMA-K FACTOR RSKA"/>
    <property type="match status" value="1"/>
</dbReference>
<dbReference type="InterPro" id="IPR018764">
    <property type="entry name" value="RskA_C"/>
</dbReference>
<evidence type="ECO:0000256" key="1">
    <source>
        <dbReference type="SAM" id="Phobius"/>
    </source>
</evidence>